<dbReference type="Pfam" id="PF13814">
    <property type="entry name" value="Replic_Relax"/>
    <property type="match status" value="1"/>
</dbReference>
<accession>A0AB35T683</accession>
<dbReference type="InterPro" id="IPR025855">
    <property type="entry name" value="Replic_Relax"/>
</dbReference>
<sequence length="254" mass="28790">MALATGRAGTITDRDRDVLEALFFCRYLSTNQLAWLFFPSRSKARTRLAKLKAKGYVTARTMYLKQPTSWEDRVAAQGIWNLTKAGFESVSESLGVEETYATKPLLPAQALHYVRTAEVYVGVRDILDGELGSYPEWEWRHEKRATYAGEYENASYLHKPDAHVVFRGHTFILERQTAESKIGTKKLYRKVEDHKRFTVLRLKAPAEVLFALDSGNSPLAQQAIRAGEQLGIRVEAGDVPHIVEYLRNAAERLS</sequence>
<protein>
    <submittedName>
        <fullName evidence="1">Replication-relaxation family protein</fullName>
    </submittedName>
</protein>
<name>A0AB35T683_RUBRA</name>
<evidence type="ECO:0000313" key="1">
    <source>
        <dbReference type="EMBL" id="MDX5895176.1"/>
    </source>
</evidence>
<dbReference type="EMBL" id="JAWXXX010000001">
    <property type="protein sequence ID" value="MDX5895176.1"/>
    <property type="molecule type" value="Genomic_DNA"/>
</dbReference>
<reference evidence="1" key="1">
    <citation type="submission" date="2023-11" db="EMBL/GenBank/DDBJ databases">
        <title>MicrobeMod: A computational toolkit for identifying prokaryotic methylation and restriction-modification with nanopore sequencing.</title>
        <authorList>
            <person name="Crits-Christoph A."/>
            <person name="Kang S.C."/>
            <person name="Lee H."/>
            <person name="Ostrov N."/>
        </authorList>
    </citation>
    <scope>NUCLEOTIDE SEQUENCE</scope>
    <source>
        <strain evidence="1">ATCC 51242</strain>
    </source>
</reference>
<proteinExistence type="predicted"/>
<comment type="caution">
    <text evidence="1">The sequence shown here is derived from an EMBL/GenBank/DDBJ whole genome shotgun (WGS) entry which is preliminary data.</text>
</comment>
<dbReference type="AlphaFoldDB" id="A0AB35T683"/>
<gene>
    <name evidence="1" type="ORF">SIL72_14205</name>
</gene>
<evidence type="ECO:0000313" key="2">
    <source>
        <dbReference type="Proteomes" id="UP001281130"/>
    </source>
</evidence>
<dbReference type="RefSeq" id="WP_084362619.1">
    <property type="nucleotide sequence ID" value="NZ_JAWXXX010000001.1"/>
</dbReference>
<dbReference type="Proteomes" id="UP001281130">
    <property type="component" value="Unassembled WGS sequence"/>
</dbReference>
<organism evidence="1 2">
    <name type="scientific">Rubrobacter radiotolerans</name>
    <name type="common">Arthrobacter radiotolerans</name>
    <dbReference type="NCBI Taxonomy" id="42256"/>
    <lineage>
        <taxon>Bacteria</taxon>
        <taxon>Bacillati</taxon>
        <taxon>Actinomycetota</taxon>
        <taxon>Rubrobacteria</taxon>
        <taxon>Rubrobacterales</taxon>
        <taxon>Rubrobacteraceae</taxon>
        <taxon>Rubrobacter</taxon>
    </lineage>
</organism>